<evidence type="ECO:0000313" key="1">
    <source>
        <dbReference type="EMBL" id="VTZ63032.1"/>
    </source>
</evidence>
<name>A0A508WZH9_9HYPH</name>
<accession>A0A508WZH9</accession>
<dbReference type="EMBL" id="CABFNB010000114">
    <property type="protein sequence ID" value="VTZ63032.1"/>
    <property type="molecule type" value="Genomic_DNA"/>
</dbReference>
<dbReference type="AlphaFoldDB" id="A0A508WZH9"/>
<reference evidence="1" key="1">
    <citation type="submission" date="2019-06" db="EMBL/GenBank/DDBJ databases">
        <authorList>
            <person name="Le Quere A."/>
            <person name="Colella S."/>
        </authorList>
    </citation>
    <scope>NUCLEOTIDE SEQUENCE</scope>
    <source>
        <strain evidence="1">EmedicaeMD41</strain>
    </source>
</reference>
<gene>
    <name evidence="1" type="ORF">EMEDMD4_470084</name>
</gene>
<protein>
    <submittedName>
        <fullName evidence="1">Uncharacterized protein</fullName>
    </submittedName>
</protein>
<proteinExistence type="predicted"/>
<dbReference type="RefSeq" id="WP_028053718.1">
    <property type="nucleotide sequence ID" value="NZ_ATYC01000008.1"/>
</dbReference>
<sequence length="64" mass="7370">MSPASYYTDRDDLRFQYTVVTMREMAHMIIMSMGRGSTCRRSKWMWSAHAVGEMHPTQALPLGS</sequence>
<organism evidence="1">
    <name type="scientific">Sinorhizobium medicae</name>
    <dbReference type="NCBI Taxonomy" id="110321"/>
    <lineage>
        <taxon>Bacteria</taxon>
        <taxon>Pseudomonadati</taxon>
        <taxon>Pseudomonadota</taxon>
        <taxon>Alphaproteobacteria</taxon>
        <taxon>Hyphomicrobiales</taxon>
        <taxon>Rhizobiaceae</taxon>
        <taxon>Sinorhizobium/Ensifer group</taxon>
        <taxon>Sinorhizobium</taxon>
    </lineage>
</organism>
<dbReference type="Proteomes" id="UP000507954">
    <property type="component" value="Unassembled WGS sequence"/>
</dbReference>